<feature type="transmembrane region" description="Helical" evidence="1">
    <location>
        <begin position="27"/>
        <end position="49"/>
    </location>
</feature>
<evidence type="ECO:0000313" key="2">
    <source>
        <dbReference type="EMBL" id="KAK0440555.1"/>
    </source>
</evidence>
<reference evidence="2" key="1">
    <citation type="submission" date="2023-06" db="EMBL/GenBank/DDBJ databases">
        <authorList>
            <consortium name="Lawrence Berkeley National Laboratory"/>
            <person name="Ahrendt S."/>
            <person name="Sahu N."/>
            <person name="Indic B."/>
            <person name="Wong-Bajracharya J."/>
            <person name="Merenyi Z."/>
            <person name="Ke H.-M."/>
            <person name="Monk M."/>
            <person name="Kocsube S."/>
            <person name="Drula E."/>
            <person name="Lipzen A."/>
            <person name="Balint B."/>
            <person name="Henrissat B."/>
            <person name="Andreopoulos B."/>
            <person name="Martin F.M."/>
            <person name="Harder C.B."/>
            <person name="Rigling D."/>
            <person name="Ford K.L."/>
            <person name="Foster G.D."/>
            <person name="Pangilinan J."/>
            <person name="Papanicolaou A."/>
            <person name="Barry K."/>
            <person name="LaButti K."/>
            <person name="Viragh M."/>
            <person name="Koriabine M."/>
            <person name="Yan M."/>
            <person name="Riley R."/>
            <person name="Champramary S."/>
            <person name="Plett K.L."/>
            <person name="Tsai I.J."/>
            <person name="Slot J."/>
            <person name="Sipos G."/>
            <person name="Plett J."/>
            <person name="Nagy L.G."/>
            <person name="Grigoriev I.V."/>
        </authorList>
    </citation>
    <scope>NUCLEOTIDE SEQUENCE</scope>
    <source>
        <strain evidence="2">FPL87.14</strain>
    </source>
</reference>
<keyword evidence="1" id="KW-0472">Membrane</keyword>
<name>A0AA39MP32_9AGAR</name>
<dbReference type="AlphaFoldDB" id="A0AA39MP32"/>
<evidence type="ECO:0000256" key="1">
    <source>
        <dbReference type="SAM" id="Phobius"/>
    </source>
</evidence>
<evidence type="ECO:0000313" key="3">
    <source>
        <dbReference type="Proteomes" id="UP001175226"/>
    </source>
</evidence>
<protein>
    <submittedName>
        <fullName evidence="2">Uncharacterized protein</fullName>
    </submittedName>
</protein>
<sequence length="136" mass="15001">MALAVVVKNYAINAFMSPGTLVVKKRVLTIIALILVKNMSACWTTVVIFRQMSLNESLPSHYPCGLWTVPLLFITPVDEEVRVFMPWETSMLANLLSSDGDPSNILEQLLGIKSPVIMSVDLAAKFIRAIPALNVK</sequence>
<keyword evidence="1" id="KW-1133">Transmembrane helix</keyword>
<proteinExistence type="predicted"/>
<keyword evidence="1" id="KW-0812">Transmembrane</keyword>
<comment type="caution">
    <text evidence="2">The sequence shown here is derived from an EMBL/GenBank/DDBJ whole genome shotgun (WGS) entry which is preliminary data.</text>
</comment>
<dbReference type="EMBL" id="JAUEPT010000033">
    <property type="protein sequence ID" value="KAK0440555.1"/>
    <property type="molecule type" value="Genomic_DNA"/>
</dbReference>
<gene>
    <name evidence="2" type="ORF">EV421DRAFT_1737221</name>
</gene>
<keyword evidence="3" id="KW-1185">Reference proteome</keyword>
<accession>A0AA39MP32</accession>
<dbReference type="Proteomes" id="UP001175226">
    <property type="component" value="Unassembled WGS sequence"/>
</dbReference>
<organism evidence="2 3">
    <name type="scientific">Armillaria borealis</name>
    <dbReference type="NCBI Taxonomy" id="47425"/>
    <lineage>
        <taxon>Eukaryota</taxon>
        <taxon>Fungi</taxon>
        <taxon>Dikarya</taxon>
        <taxon>Basidiomycota</taxon>
        <taxon>Agaricomycotina</taxon>
        <taxon>Agaricomycetes</taxon>
        <taxon>Agaricomycetidae</taxon>
        <taxon>Agaricales</taxon>
        <taxon>Marasmiineae</taxon>
        <taxon>Physalacriaceae</taxon>
        <taxon>Armillaria</taxon>
    </lineage>
</organism>